<dbReference type="InterPro" id="IPR043502">
    <property type="entry name" value="DNA/RNA_pol_sf"/>
</dbReference>
<evidence type="ECO:0000259" key="2">
    <source>
        <dbReference type="Pfam" id="PF00078"/>
    </source>
</evidence>
<dbReference type="Pfam" id="PF00078">
    <property type="entry name" value="RVT_1"/>
    <property type="match status" value="1"/>
</dbReference>
<dbReference type="Gene3D" id="3.60.10.10">
    <property type="entry name" value="Endonuclease/exonuclease/phosphatase"/>
    <property type="match status" value="1"/>
</dbReference>
<dbReference type="InterPro" id="IPR013103">
    <property type="entry name" value="RVT_2"/>
</dbReference>
<dbReference type="Pfam" id="PF13966">
    <property type="entry name" value="zf-RVT"/>
    <property type="match status" value="1"/>
</dbReference>
<protein>
    <recommendedName>
        <fullName evidence="10">Reverse transcriptase domain-containing protein</fullName>
    </recommendedName>
</protein>
<feature type="domain" description="Reverse transcriptase" evidence="2">
    <location>
        <begin position="1226"/>
        <end position="1425"/>
    </location>
</feature>
<dbReference type="SUPFAM" id="SSF56219">
    <property type="entry name" value="DNase I-like"/>
    <property type="match status" value="1"/>
</dbReference>
<evidence type="ECO:0000259" key="4">
    <source>
        <dbReference type="Pfam" id="PF07727"/>
    </source>
</evidence>
<dbReference type="InterPro" id="IPR026960">
    <property type="entry name" value="RVT-Znf"/>
</dbReference>
<dbReference type="Proteomes" id="UP000242715">
    <property type="component" value="Unassembled WGS sequence"/>
</dbReference>
<reference evidence="9" key="1">
    <citation type="journal article" date="2017" name="Front. Plant Sci.">
        <title>Climate Clever Clovers: New Paradigm to Reduce the Environmental Footprint of Ruminants by Breeding Low Methanogenic Forages Utilizing Haplotype Variation.</title>
        <authorList>
            <person name="Kaur P."/>
            <person name="Appels R."/>
            <person name="Bayer P.E."/>
            <person name="Keeble-Gagnere G."/>
            <person name="Wang J."/>
            <person name="Hirakawa H."/>
            <person name="Shirasawa K."/>
            <person name="Vercoe P."/>
            <person name="Stefanova K."/>
            <person name="Durmic Z."/>
            <person name="Nichols P."/>
            <person name="Revell C."/>
            <person name="Isobe S.N."/>
            <person name="Edwards D."/>
            <person name="Erskine W."/>
        </authorList>
    </citation>
    <scope>NUCLEOTIDE SEQUENCE [LARGE SCALE GENOMIC DNA]</scope>
    <source>
        <strain evidence="9">cv. Daliak</strain>
    </source>
</reference>
<feature type="domain" description="Zinc knuckle CX2CX4HX4C" evidence="7">
    <location>
        <begin position="402"/>
        <end position="436"/>
    </location>
</feature>
<dbReference type="InterPro" id="IPR025558">
    <property type="entry name" value="DUF4283"/>
</dbReference>
<sequence>MTQPSGFTISGASNLVCRLRRSLYGLKQSPRASFGRFSNVLQEYGITRCEDGYSIFFLHSSQTTCIYLLVYVDNIIITGNDTDGIQRCSSKIGVAITQRKYALDILEETSLLDYRPCDTPIDPNVKLLPGQGEPLKDPDIVSNPVFHESVGSLRGGSQGIIHIGFKNNSTSRLSIQGASSTLCRTIGSDTTVGSLRGGSQGIIHIGFKNNSTNIPMTVQIPRVIVNMPRVYNFLGYGLIVSLDYGKYKPYPYIQGLNINDVEGSGQTNATLTPEELLDYQGFNIRPMEDNKFMFQFFHPWDMERIYQGGPWLFENHMLILRKVQFGEDPTTVPMDLTEIWVQIYHLPFGFMCKPIGYLMGSHIGNYVKYDDINNCGSWMKYMRLWVAINVNELLEKSWIFERGGGEAVQVHFKYEKLGNFCFVCGIIGHTENFCSKRFEADYIVGEKGWGNYLRAENGGATANKWLRNVGSSDRGGREGAINAGFNVCEVNALTDETFTKHKIHGGVKISRDPSTRSLMFFKQLEELLEGVNTGNKRWALFYVISGPLLNAHDEVRGNGPRPANMQSLQLSTSQQLETEGIRRVTTEEWDIITLLLNAVTNNPRIVLAKNTSPPINTNQLLLGGGAVPNQDEKSLPKKRQRNAEFLLIQDEATPSKASDKNDMQVDVEIVTSRAAETCWVKRGQPGIIHIGFKNNSTSELDTTLLPKTLSYTTLVPPLPHCTQDTPPDHLGQEDFRYNEPVKHFVEPSALIPLLGQEGAVLKVLDLWVLLLIKCSTSTILSNDLDTRPARKNESHKLELSGFREGRGGGIAMLWKISLKCQITKYSLNHIDLEVSDDVRGNWRITGFYGFPEGGRRRESWNFLCQLSQTSQLPWCIIGDYNDILSFDEKKGRSDRPNWLINDFRDAVLDAGLIDIELIGYPFTWFKSLGTDRVVEEKLDRALANVEWCNLFIHAKLECLTSTASDHYPLLLSWEQRTLHSKPPKQFKFENSWLIELDFDQFVRQYWNSSVENTITHKLNNCATTLSEWSNENCHKTRRDIENYRQKLETARTCVDESNFHYYNEIRKKLDFLLAKDDLFWKKRGKTFWYRDDDLNTRFFHATTSAIKRKNQIERIEDIQGNVCTSIDGMKIIAKEYFMNLLQQQNGERMRVVDAVNSCISLEDNNILTAPFSLAEFKIAGFSMEADKCPGPDGFNPGFYQHFWELCGHEIYNAACAWLPSGDFPPNLNSTNIALIPKGRSILDNAMTTIQIIHHMKSKTRGKKGDVALKLDISKAYDRIDWEFLRDMMSKMGFSQQWIDWIMLCVEIVDYSVIVNGHKVGPVVPDRGLRQGDPLSPYLFIICAEGLSALIRQAEARKGLHGIKICRNAPTISHLLFADDCFLFFKATINEATVLKNILDVYEVASGQAINLQKSEFYCNRNVNPEIREAIANHLEVAQVLGTGKYLSLPSMIGMSKKSTFKFIKDRIWRKVNSWSSRHLSQAGREVMIKSILQSIPTYVMSVFLLPSTLNDEIEKMINSLWWGHNGNNNRGLHWLSWERLSVSKDQGGMGFKNLQAFNLAMLGKQAWNLVTKPSSLITKLLKAQCYPKSDFFESSIGHNPSYIWRSIWNSKSIIKDGCRWSIGTGERISIWEQNWLSRKDLMLENAKAWNYDKIINLFDNNTVSRIMQTPLFPSVHHDTLAWKLEQDGIYSVCSAYKLCVHAAGVNDRHGIVGNWNIIWREKIPPKVKNLMWRIGRNILPTRARLINRGVQCPVNCALCNNNDEDIMHVFFWRIHSYIKSTLDLDSDGTLWKSESLHSEGVQKLKREFRSYLLVKSYSEDEEVQKLKYEGLSEANYSRPIRLQRHQRFIRSKGNSPSHQKGYINYSYQA</sequence>
<feature type="domain" description="Reverse transcriptase zinc-binding" evidence="5">
    <location>
        <begin position="1690"/>
        <end position="1771"/>
    </location>
</feature>
<dbReference type="InterPro" id="IPR005135">
    <property type="entry name" value="Endo/exonuclease/phosphatase"/>
</dbReference>
<evidence type="ECO:0000259" key="7">
    <source>
        <dbReference type="Pfam" id="PF14392"/>
    </source>
</evidence>
<proteinExistence type="predicted"/>
<dbReference type="PANTHER" id="PTHR33116">
    <property type="entry name" value="REVERSE TRANSCRIPTASE ZINC-BINDING DOMAIN-CONTAINING PROTEIN-RELATED-RELATED"/>
    <property type="match status" value="1"/>
</dbReference>
<feature type="domain" description="DUF4283" evidence="6">
    <location>
        <begin position="280"/>
        <end position="329"/>
    </location>
</feature>
<dbReference type="InterPro" id="IPR025836">
    <property type="entry name" value="Zn_knuckle_CX2CX4HX4C"/>
</dbReference>
<evidence type="ECO:0000256" key="1">
    <source>
        <dbReference type="SAM" id="MobiDB-lite"/>
    </source>
</evidence>
<feature type="domain" description="Endonuclease/exonuclease/phosphatase" evidence="3">
    <location>
        <begin position="796"/>
        <end position="966"/>
    </location>
</feature>
<accession>A0A2Z6MKC1</accession>
<dbReference type="Pfam" id="PF14392">
    <property type="entry name" value="zf-CCHC_4"/>
    <property type="match status" value="1"/>
</dbReference>
<dbReference type="InterPro" id="IPR036691">
    <property type="entry name" value="Endo/exonu/phosph_ase_sf"/>
</dbReference>
<feature type="region of interest" description="Disordered" evidence="1">
    <location>
        <begin position="1848"/>
        <end position="1869"/>
    </location>
</feature>
<name>A0A2Z6MKC1_TRISU</name>
<evidence type="ECO:0000259" key="6">
    <source>
        <dbReference type="Pfam" id="PF14111"/>
    </source>
</evidence>
<feature type="domain" description="Reverse transcriptase Ty1/copia-type" evidence="4">
    <location>
        <begin position="1"/>
        <end position="86"/>
    </location>
</feature>
<evidence type="ECO:0000259" key="3">
    <source>
        <dbReference type="Pfam" id="PF03372"/>
    </source>
</evidence>
<gene>
    <name evidence="8" type="ORF">TSUD_216310</name>
</gene>
<keyword evidence="9" id="KW-1185">Reference proteome</keyword>
<dbReference type="GO" id="GO:0003824">
    <property type="term" value="F:catalytic activity"/>
    <property type="evidence" value="ECO:0007669"/>
    <property type="project" value="InterPro"/>
</dbReference>
<dbReference type="EMBL" id="DF973318">
    <property type="protein sequence ID" value="GAU25702.1"/>
    <property type="molecule type" value="Genomic_DNA"/>
</dbReference>
<dbReference type="CDD" id="cd01650">
    <property type="entry name" value="RT_nLTR_like"/>
    <property type="match status" value="1"/>
</dbReference>
<dbReference type="Pfam" id="PF03372">
    <property type="entry name" value="Exo_endo_phos"/>
    <property type="match status" value="1"/>
</dbReference>
<evidence type="ECO:0000313" key="8">
    <source>
        <dbReference type="EMBL" id="GAU25702.1"/>
    </source>
</evidence>
<dbReference type="InterPro" id="IPR000477">
    <property type="entry name" value="RT_dom"/>
</dbReference>
<dbReference type="Pfam" id="PF14111">
    <property type="entry name" value="DUF4283"/>
    <property type="match status" value="1"/>
</dbReference>
<dbReference type="PANTHER" id="PTHR33116:SF86">
    <property type="entry name" value="REVERSE TRANSCRIPTASE DOMAIN-CONTAINING PROTEIN"/>
    <property type="match status" value="1"/>
</dbReference>
<evidence type="ECO:0000259" key="5">
    <source>
        <dbReference type="Pfam" id="PF13966"/>
    </source>
</evidence>
<dbReference type="Pfam" id="PF07727">
    <property type="entry name" value="RVT_2"/>
    <property type="match status" value="1"/>
</dbReference>
<evidence type="ECO:0008006" key="10">
    <source>
        <dbReference type="Google" id="ProtNLM"/>
    </source>
</evidence>
<organism evidence="8 9">
    <name type="scientific">Trifolium subterraneum</name>
    <name type="common">Subterranean clover</name>
    <dbReference type="NCBI Taxonomy" id="3900"/>
    <lineage>
        <taxon>Eukaryota</taxon>
        <taxon>Viridiplantae</taxon>
        <taxon>Streptophyta</taxon>
        <taxon>Embryophyta</taxon>
        <taxon>Tracheophyta</taxon>
        <taxon>Spermatophyta</taxon>
        <taxon>Magnoliopsida</taxon>
        <taxon>eudicotyledons</taxon>
        <taxon>Gunneridae</taxon>
        <taxon>Pentapetalae</taxon>
        <taxon>rosids</taxon>
        <taxon>fabids</taxon>
        <taxon>Fabales</taxon>
        <taxon>Fabaceae</taxon>
        <taxon>Papilionoideae</taxon>
        <taxon>50 kb inversion clade</taxon>
        <taxon>NPAAA clade</taxon>
        <taxon>Hologalegina</taxon>
        <taxon>IRL clade</taxon>
        <taxon>Trifolieae</taxon>
        <taxon>Trifolium</taxon>
    </lineage>
</organism>
<dbReference type="SUPFAM" id="SSF56672">
    <property type="entry name" value="DNA/RNA polymerases"/>
    <property type="match status" value="1"/>
</dbReference>
<evidence type="ECO:0000313" key="9">
    <source>
        <dbReference type="Proteomes" id="UP000242715"/>
    </source>
</evidence>